<dbReference type="OrthoDB" id="9764669at2"/>
<evidence type="ECO:0000313" key="16">
    <source>
        <dbReference type="EMBL" id="CCK76093.1"/>
    </source>
</evidence>
<proteinExistence type="inferred from homology"/>
<dbReference type="PANTHER" id="PTHR30069">
    <property type="entry name" value="TONB-DEPENDENT OUTER MEMBRANE RECEPTOR"/>
    <property type="match status" value="1"/>
</dbReference>
<evidence type="ECO:0000256" key="10">
    <source>
        <dbReference type="ARBA" id="ARBA00023237"/>
    </source>
</evidence>
<protein>
    <submittedName>
        <fullName evidence="16">TonB-dependent receptor</fullName>
    </submittedName>
</protein>
<evidence type="ECO:0000256" key="1">
    <source>
        <dbReference type="ARBA" id="ARBA00004571"/>
    </source>
</evidence>
<comment type="similarity">
    <text evidence="2">Belongs to the TonB-dependent receptor family. Hemoglobin/haptoglobin binding protein subfamily.</text>
</comment>
<dbReference type="GO" id="GO:0009279">
    <property type="term" value="C:cell outer membrane"/>
    <property type="evidence" value="ECO:0007669"/>
    <property type="project" value="UniProtKB-SubCell"/>
</dbReference>
<evidence type="ECO:0000256" key="8">
    <source>
        <dbReference type="ARBA" id="ARBA00023136"/>
    </source>
</evidence>
<feature type="domain" description="TonB-dependent receptor-like beta-barrel" evidence="14">
    <location>
        <begin position="222"/>
        <end position="591"/>
    </location>
</feature>
<evidence type="ECO:0000313" key="17">
    <source>
        <dbReference type="Proteomes" id="UP000032749"/>
    </source>
</evidence>
<dbReference type="AlphaFoldDB" id="R4YS62"/>
<dbReference type="GO" id="GO:0015344">
    <property type="term" value="F:siderophore uptake transmembrane transporter activity"/>
    <property type="evidence" value="ECO:0007669"/>
    <property type="project" value="TreeGrafter"/>
</dbReference>
<evidence type="ECO:0000256" key="2">
    <source>
        <dbReference type="ARBA" id="ARBA00008143"/>
    </source>
</evidence>
<keyword evidence="9 16" id="KW-0675">Receptor</keyword>
<evidence type="ECO:0000256" key="11">
    <source>
        <dbReference type="PROSITE-ProRule" id="PRU01360"/>
    </source>
</evidence>
<dbReference type="GO" id="GO:0044718">
    <property type="term" value="P:siderophore transmembrane transport"/>
    <property type="evidence" value="ECO:0007669"/>
    <property type="project" value="TreeGrafter"/>
</dbReference>
<evidence type="ECO:0000259" key="14">
    <source>
        <dbReference type="Pfam" id="PF00593"/>
    </source>
</evidence>
<feature type="signal peptide" evidence="13">
    <location>
        <begin position="1"/>
        <end position="27"/>
    </location>
</feature>
<dbReference type="SUPFAM" id="SSF56935">
    <property type="entry name" value="Porins"/>
    <property type="match status" value="1"/>
</dbReference>
<dbReference type="InterPro" id="IPR036942">
    <property type="entry name" value="Beta-barrel_TonB_sf"/>
</dbReference>
<dbReference type="PANTHER" id="PTHR30069:SF29">
    <property type="entry name" value="HEMOGLOBIN AND HEMOGLOBIN-HAPTOGLOBIN-BINDING PROTEIN 1-RELATED"/>
    <property type="match status" value="1"/>
</dbReference>
<evidence type="ECO:0000256" key="6">
    <source>
        <dbReference type="ARBA" id="ARBA00022729"/>
    </source>
</evidence>
<comment type="subcellular location">
    <subcellularLocation>
        <location evidence="1 11">Cell outer membrane</location>
        <topology evidence="1 11">Multi-pass membrane protein</topology>
    </subcellularLocation>
</comment>
<dbReference type="STRING" id="698738.OLEAN_C19170"/>
<evidence type="ECO:0000256" key="5">
    <source>
        <dbReference type="ARBA" id="ARBA00022692"/>
    </source>
</evidence>
<dbReference type="EMBL" id="FO203512">
    <property type="protein sequence ID" value="CCK76093.1"/>
    <property type="molecule type" value="Genomic_DNA"/>
</dbReference>
<name>R4YS62_OLEAN</name>
<dbReference type="Pfam" id="PF07715">
    <property type="entry name" value="Plug"/>
    <property type="match status" value="1"/>
</dbReference>
<evidence type="ECO:0000256" key="4">
    <source>
        <dbReference type="ARBA" id="ARBA00022452"/>
    </source>
</evidence>
<dbReference type="InterPro" id="IPR012910">
    <property type="entry name" value="Plug_dom"/>
</dbReference>
<feature type="chain" id="PRO_5004374342" evidence="13">
    <location>
        <begin position="28"/>
        <end position="617"/>
    </location>
</feature>
<dbReference type="Pfam" id="PF00593">
    <property type="entry name" value="TonB_dep_Rec_b-barrel"/>
    <property type="match status" value="1"/>
</dbReference>
<dbReference type="InterPro" id="IPR000531">
    <property type="entry name" value="Beta-barrel_TonB"/>
</dbReference>
<sequence>MLIKTPSRILLPFAISFAGLSLSSAQANEFDDESHELDAQVVSGRLYANPVSAAAFNVTVLEQADLQRLPVNNVVDALEYVSGIDVRKRGISGVQADVGIRGSTYEQTLVLLDGVRMNDPQTGHHNFDLPIAYEDIERIEIVKGPGAAQYGPSSNGGVINIVSRKEIISESGRKAKVNIQRGSYDYERYALSLAKTEGEYSQFLSGYHSASDSYIRDEALDSRQGQGSYRVVHQGENTTSQVAFGYVEKDFGAYRFYVDQEAQSRESTSQRHGYGIHQYRFANGSQIEASLNWRNHFDVYKYQPTSSASEHETEALQSRLTFSNGSFVSGLEFNQENMDSNRDGRQGRHFASAFLNYKQLIGANVSLTGNLSYVDYDSQDQFVLPVIGIDALISENVEVYANAGQSVRTPTLNDLYLNMPGRDLGSENLELEKTDSAEVGVRLNSSDINITASVFYKDTQDAIDFTKTQAEFDASLAHIARNYGKNETKGFDVEFDASAFSAMRLGMSTLKLTHTRLIQTIDTDLVILKNTDGQLENQTALHAGFDFYNHYSLLTTYKYESRFDSEDYEILDLRLAYQDDNLTIALNGSNLLDAEYIDAGFVEVAGPALILEFGYQL</sequence>
<dbReference type="InterPro" id="IPR037066">
    <property type="entry name" value="Plug_dom_sf"/>
</dbReference>
<keyword evidence="6 13" id="KW-0732">Signal</keyword>
<dbReference type="Gene3D" id="2.40.170.20">
    <property type="entry name" value="TonB-dependent receptor, beta-barrel domain"/>
    <property type="match status" value="1"/>
</dbReference>
<dbReference type="HOGENOM" id="CLU_008287_18_5_6"/>
<gene>
    <name evidence="16" type="ORF">OLEAN_C19170</name>
</gene>
<evidence type="ECO:0000256" key="9">
    <source>
        <dbReference type="ARBA" id="ARBA00023170"/>
    </source>
</evidence>
<dbReference type="Gene3D" id="2.170.130.10">
    <property type="entry name" value="TonB-dependent receptor, plug domain"/>
    <property type="match status" value="1"/>
</dbReference>
<evidence type="ECO:0000256" key="3">
    <source>
        <dbReference type="ARBA" id="ARBA00022448"/>
    </source>
</evidence>
<keyword evidence="8 11" id="KW-0472">Membrane</keyword>
<keyword evidence="17" id="KW-1185">Reference proteome</keyword>
<keyword evidence="4 11" id="KW-1134">Transmembrane beta strand</keyword>
<evidence type="ECO:0000259" key="15">
    <source>
        <dbReference type="Pfam" id="PF07715"/>
    </source>
</evidence>
<evidence type="ECO:0000256" key="12">
    <source>
        <dbReference type="RuleBase" id="RU003357"/>
    </source>
</evidence>
<dbReference type="PROSITE" id="PS52016">
    <property type="entry name" value="TONB_DEPENDENT_REC_3"/>
    <property type="match status" value="1"/>
</dbReference>
<keyword evidence="5 11" id="KW-0812">Transmembrane</keyword>
<accession>R4YS62</accession>
<keyword evidence="3 11" id="KW-0813">Transport</keyword>
<organism evidence="16 17">
    <name type="scientific">Oleispira antarctica RB-8</name>
    <dbReference type="NCBI Taxonomy" id="698738"/>
    <lineage>
        <taxon>Bacteria</taxon>
        <taxon>Pseudomonadati</taxon>
        <taxon>Pseudomonadota</taxon>
        <taxon>Gammaproteobacteria</taxon>
        <taxon>Oceanospirillales</taxon>
        <taxon>Oceanospirillaceae</taxon>
        <taxon>Oleispira</taxon>
    </lineage>
</organism>
<dbReference type="InterPro" id="IPR039426">
    <property type="entry name" value="TonB-dep_rcpt-like"/>
</dbReference>
<dbReference type="Proteomes" id="UP000032749">
    <property type="component" value="Chromosome"/>
</dbReference>
<evidence type="ECO:0000256" key="13">
    <source>
        <dbReference type="SAM" id="SignalP"/>
    </source>
</evidence>
<evidence type="ECO:0000256" key="7">
    <source>
        <dbReference type="ARBA" id="ARBA00023077"/>
    </source>
</evidence>
<keyword evidence="7 12" id="KW-0798">TonB box</keyword>
<feature type="domain" description="TonB-dependent receptor plug" evidence="15">
    <location>
        <begin position="52"/>
        <end position="158"/>
    </location>
</feature>
<dbReference type="KEGG" id="oai:OLEAN_C19170"/>
<keyword evidence="10 11" id="KW-0998">Cell outer membrane</keyword>
<reference evidence="16 17" key="1">
    <citation type="journal article" date="2013" name="Nat. Commun.">
        <title>Genome sequence and functional genomic analysis of the oil-degrading bacterium Oleispira antarctica.</title>
        <authorList>
            <person name="Kube M."/>
            <person name="Chernikova T.N."/>
            <person name="Al-Ramahi Y."/>
            <person name="Beloqui A."/>
            <person name="Lopez-Cortez N."/>
            <person name="Guazzaroni M.E."/>
            <person name="Heipieper H.J."/>
            <person name="Klages S."/>
            <person name="Kotsyurbenko O.R."/>
            <person name="Langer I."/>
            <person name="Nechitaylo T.Y."/>
            <person name="Lunsdorf H."/>
            <person name="Fernandez M."/>
            <person name="Juarez S."/>
            <person name="Ciordia S."/>
            <person name="Singer A."/>
            <person name="Kagan O."/>
            <person name="Egorova O."/>
            <person name="Petit P.A."/>
            <person name="Stogios P."/>
            <person name="Kim Y."/>
            <person name="Tchigvintsev A."/>
            <person name="Flick R."/>
            <person name="Denaro R."/>
            <person name="Genovese M."/>
            <person name="Albar J.P."/>
            <person name="Reva O.N."/>
            <person name="Martinez-Gomariz M."/>
            <person name="Tran H."/>
            <person name="Ferrer M."/>
            <person name="Savchenko A."/>
            <person name="Yakunin A.F."/>
            <person name="Yakimov M.M."/>
            <person name="Golyshina O.V."/>
            <person name="Reinhardt R."/>
            <person name="Golyshin P.N."/>
        </authorList>
    </citation>
    <scope>NUCLEOTIDE SEQUENCE [LARGE SCALE GENOMIC DNA]</scope>
</reference>